<gene>
    <name evidence="1" type="ORF">EHV15_35880</name>
</gene>
<accession>A0A3P3TEW2</accession>
<comment type="caution">
    <text evidence="1">The sequence shown here is derived from an EMBL/GenBank/DDBJ whole genome shotgun (WGS) entry which is preliminary data.</text>
</comment>
<reference evidence="1 2" key="1">
    <citation type="submission" date="2018-11" db="EMBL/GenBank/DDBJ databases">
        <title>Genome sequencing of Paenibacillus sp. KCOM 3021 (= ChDC PVNT-B20).</title>
        <authorList>
            <person name="Kook J.-K."/>
            <person name="Park S.-N."/>
            <person name="Lim Y.K."/>
        </authorList>
    </citation>
    <scope>NUCLEOTIDE SEQUENCE [LARGE SCALE GENOMIC DNA]</scope>
    <source>
        <strain evidence="1 2">KCOM 3021</strain>
    </source>
</reference>
<proteinExistence type="predicted"/>
<protein>
    <submittedName>
        <fullName evidence="1">Uncharacterized protein</fullName>
    </submittedName>
</protein>
<name>A0A3P3TEW2_9BACL</name>
<dbReference type="EMBL" id="RRCN01000002">
    <property type="protein sequence ID" value="RRJ54953.1"/>
    <property type="molecule type" value="Genomic_DNA"/>
</dbReference>
<sequence length="190" mass="21626">MIHVVAWMTSAEEGIKPYQLHRMLGFLPQESELSGIVEISANNSTAHVFFNLCALEDLAMNFEAAKAEVIERLTPVLEDWNNESPDCFYTTEGQLQIFMGCDQATYHGNGLYTAVLPDVKEPIRTYRALRDRLNCLTDEQLDCGLQKHEEDNDEFYPIEMLLKVSPEDVVLDQGHPFISYSYRNDGENNG</sequence>
<evidence type="ECO:0000313" key="2">
    <source>
        <dbReference type="Proteomes" id="UP000267017"/>
    </source>
</evidence>
<dbReference type="Proteomes" id="UP000267017">
    <property type="component" value="Unassembled WGS sequence"/>
</dbReference>
<dbReference type="AlphaFoldDB" id="A0A3P3TEW2"/>
<keyword evidence="2" id="KW-1185">Reference proteome</keyword>
<organism evidence="1 2">
    <name type="scientific">Paenibacillus oralis</name>
    <dbReference type="NCBI Taxonomy" id="2490856"/>
    <lineage>
        <taxon>Bacteria</taxon>
        <taxon>Bacillati</taxon>
        <taxon>Bacillota</taxon>
        <taxon>Bacilli</taxon>
        <taxon>Bacillales</taxon>
        <taxon>Paenibacillaceae</taxon>
        <taxon>Paenibacillus</taxon>
    </lineage>
</organism>
<evidence type="ECO:0000313" key="1">
    <source>
        <dbReference type="EMBL" id="RRJ54953.1"/>
    </source>
</evidence>
<dbReference type="RefSeq" id="WP_128636046.1">
    <property type="nucleotide sequence ID" value="NZ_RRCN01000002.1"/>
</dbReference>